<dbReference type="SUPFAM" id="SSF47413">
    <property type="entry name" value="lambda repressor-like DNA-binding domains"/>
    <property type="match status" value="1"/>
</dbReference>
<reference evidence="2 3" key="1">
    <citation type="submission" date="2020-08" db="EMBL/GenBank/DDBJ databases">
        <authorList>
            <person name="Mo P."/>
        </authorList>
    </citation>
    <scope>NUCLEOTIDE SEQUENCE [LARGE SCALE GENOMIC DNA]</scope>
    <source>
        <strain evidence="2 3">CGMCC 4.1532</strain>
    </source>
</reference>
<protein>
    <submittedName>
        <fullName evidence="2">Helix-turn-helix domain-containing protein</fullName>
    </submittedName>
</protein>
<dbReference type="PROSITE" id="PS50943">
    <property type="entry name" value="HTH_CROC1"/>
    <property type="match status" value="1"/>
</dbReference>
<dbReference type="InterPro" id="IPR010982">
    <property type="entry name" value="Lambda_DNA-bd_dom_sf"/>
</dbReference>
<dbReference type="InterPro" id="IPR043917">
    <property type="entry name" value="DUF5753"/>
</dbReference>
<evidence type="ECO:0000313" key="3">
    <source>
        <dbReference type="Proteomes" id="UP000515728"/>
    </source>
</evidence>
<evidence type="ECO:0000259" key="1">
    <source>
        <dbReference type="PROSITE" id="PS50943"/>
    </source>
</evidence>
<evidence type="ECO:0000313" key="2">
    <source>
        <dbReference type="EMBL" id="QNG53639.1"/>
    </source>
</evidence>
<dbReference type="Pfam" id="PF19054">
    <property type="entry name" value="DUF5753"/>
    <property type="match status" value="1"/>
</dbReference>
<dbReference type="GO" id="GO:0003677">
    <property type="term" value="F:DNA binding"/>
    <property type="evidence" value="ECO:0007669"/>
    <property type="project" value="InterPro"/>
</dbReference>
<proteinExistence type="predicted"/>
<dbReference type="Proteomes" id="UP000515728">
    <property type="component" value="Chromosome"/>
</dbReference>
<dbReference type="EMBL" id="CP060131">
    <property type="protein sequence ID" value="QNG53639.1"/>
    <property type="molecule type" value="Genomic_DNA"/>
</dbReference>
<dbReference type="SMART" id="SM00530">
    <property type="entry name" value="HTH_XRE"/>
    <property type="match status" value="1"/>
</dbReference>
<dbReference type="CDD" id="cd00093">
    <property type="entry name" value="HTH_XRE"/>
    <property type="match status" value="1"/>
</dbReference>
<accession>A0A7G7MLH8</accession>
<sequence>MTSAQGPAGARRRLGAELRRLRSNCGLHLDVVAERMNCSTSKISRLETGKGSPKLADVQKLMEIYDVSSETEHDMLMRLARDSRGHGWWESYTDGITPERFVLDDSNRYTALEADAIAVRTFDIVAVHGLLQTADYARAVVGALLPQHSTEQIEQLVALRLKRQEALIRRPDPLRYSAVIDESVLRRAIGGAEVMVEQLRFLLQVMRLPHVELRILPFEAGMHRAHAGRFAILDFRDELGPSVVYVEGPAGDSYLDAESDVAVYQDVLADAADRSLDPAASSDLIDRYLAVHAPQRRKATP</sequence>
<dbReference type="RefSeq" id="WP_185720466.1">
    <property type="nucleotide sequence ID" value="NZ_BAAAWI010000001.1"/>
</dbReference>
<name>A0A7G7MLH8_9PSEU</name>
<dbReference type="KEGG" id="ppel:H6H00_06715"/>
<keyword evidence="3" id="KW-1185">Reference proteome</keyword>
<dbReference type="AlphaFoldDB" id="A0A7G7MLH8"/>
<dbReference type="Pfam" id="PF13560">
    <property type="entry name" value="HTH_31"/>
    <property type="match status" value="1"/>
</dbReference>
<feature type="domain" description="HTH cro/C1-type" evidence="1">
    <location>
        <begin position="18"/>
        <end position="73"/>
    </location>
</feature>
<organism evidence="2 3">
    <name type="scientific">Pseudonocardia petroleophila</name>
    <dbReference type="NCBI Taxonomy" id="37331"/>
    <lineage>
        <taxon>Bacteria</taxon>
        <taxon>Bacillati</taxon>
        <taxon>Actinomycetota</taxon>
        <taxon>Actinomycetes</taxon>
        <taxon>Pseudonocardiales</taxon>
        <taxon>Pseudonocardiaceae</taxon>
        <taxon>Pseudonocardia</taxon>
    </lineage>
</organism>
<dbReference type="InterPro" id="IPR001387">
    <property type="entry name" value="Cro/C1-type_HTH"/>
</dbReference>
<gene>
    <name evidence="2" type="ORF">H6H00_06715</name>
</gene>
<dbReference type="Gene3D" id="1.10.260.40">
    <property type="entry name" value="lambda repressor-like DNA-binding domains"/>
    <property type="match status" value="1"/>
</dbReference>